<name>A0A653BHB8_CALMS</name>
<protein>
    <submittedName>
        <fullName evidence="3">Uncharacterized protein</fullName>
    </submittedName>
</protein>
<proteinExistence type="predicted"/>
<keyword evidence="2" id="KW-0808">Transferase</keyword>
<gene>
    <name evidence="3" type="ORF">CALMAC_LOCUS607</name>
</gene>
<dbReference type="PANTHER" id="PTHR13090:SF1">
    <property type="entry name" value="ARGININE-HYDROXYLASE NDUFAF5, MITOCHONDRIAL"/>
    <property type="match status" value="1"/>
</dbReference>
<reference evidence="3 4" key="1">
    <citation type="submission" date="2019-01" db="EMBL/GenBank/DDBJ databases">
        <authorList>
            <person name="Sayadi A."/>
        </authorList>
    </citation>
    <scope>NUCLEOTIDE SEQUENCE [LARGE SCALE GENOMIC DNA]</scope>
</reference>
<dbReference type="InterPro" id="IPR050602">
    <property type="entry name" value="Malonyl-ACP_OMT"/>
</dbReference>
<evidence type="ECO:0000256" key="2">
    <source>
        <dbReference type="ARBA" id="ARBA00022679"/>
    </source>
</evidence>
<dbReference type="GO" id="GO:0032259">
    <property type="term" value="P:methylation"/>
    <property type="evidence" value="ECO:0007669"/>
    <property type="project" value="UniProtKB-KW"/>
</dbReference>
<evidence type="ECO:0000256" key="1">
    <source>
        <dbReference type="ARBA" id="ARBA00022603"/>
    </source>
</evidence>
<dbReference type="GO" id="GO:0005739">
    <property type="term" value="C:mitochondrion"/>
    <property type="evidence" value="ECO:0007669"/>
    <property type="project" value="TreeGrafter"/>
</dbReference>
<dbReference type="EMBL" id="CAACVG010000662">
    <property type="protein sequence ID" value="VEN34385.1"/>
    <property type="molecule type" value="Genomic_DNA"/>
</dbReference>
<dbReference type="GO" id="GO:0008168">
    <property type="term" value="F:methyltransferase activity"/>
    <property type="evidence" value="ECO:0007669"/>
    <property type="project" value="UniProtKB-KW"/>
</dbReference>
<evidence type="ECO:0000313" key="3">
    <source>
        <dbReference type="EMBL" id="VEN34385.1"/>
    </source>
</evidence>
<dbReference type="PANTHER" id="PTHR13090">
    <property type="entry name" value="ARGININE-HYDROXYLASE NDUFAF5, MITOCHONDRIAL"/>
    <property type="match status" value="1"/>
</dbReference>
<organism evidence="3 4">
    <name type="scientific">Callosobruchus maculatus</name>
    <name type="common">Southern cowpea weevil</name>
    <name type="synonym">Pulse bruchid</name>
    <dbReference type="NCBI Taxonomy" id="64391"/>
    <lineage>
        <taxon>Eukaryota</taxon>
        <taxon>Metazoa</taxon>
        <taxon>Ecdysozoa</taxon>
        <taxon>Arthropoda</taxon>
        <taxon>Hexapoda</taxon>
        <taxon>Insecta</taxon>
        <taxon>Pterygota</taxon>
        <taxon>Neoptera</taxon>
        <taxon>Endopterygota</taxon>
        <taxon>Coleoptera</taxon>
        <taxon>Polyphaga</taxon>
        <taxon>Cucujiformia</taxon>
        <taxon>Chrysomeloidea</taxon>
        <taxon>Chrysomelidae</taxon>
        <taxon>Bruchinae</taxon>
        <taxon>Bruchini</taxon>
        <taxon>Callosobruchus</taxon>
    </lineage>
</organism>
<keyword evidence="4" id="KW-1185">Reference proteome</keyword>
<dbReference type="OrthoDB" id="16816at2759"/>
<keyword evidence="1" id="KW-0489">Methyltransferase</keyword>
<accession>A0A653BHB8</accession>
<dbReference type="GO" id="GO:0032981">
    <property type="term" value="P:mitochondrial respiratory chain complex I assembly"/>
    <property type="evidence" value="ECO:0007669"/>
    <property type="project" value="TreeGrafter"/>
</dbReference>
<dbReference type="Proteomes" id="UP000410492">
    <property type="component" value="Unassembled WGS sequence"/>
</dbReference>
<evidence type="ECO:0000313" key="4">
    <source>
        <dbReference type="Proteomes" id="UP000410492"/>
    </source>
</evidence>
<sequence length="112" mass="12550">MRDMNSPAGPSSTHIRMAESNAALNRSLHLHRDTQFAAGAIYQQMYGCTDSETGKVSIPATFQIINMLGWKPHPKQPKPIERGTGEVSLKDLYKLDQIIKEVKKVKIDDDKN</sequence>
<dbReference type="AlphaFoldDB" id="A0A653BHB8"/>